<evidence type="ECO:0000256" key="5">
    <source>
        <dbReference type="ARBA" id="ARBA00022692"/>
    </source>
</evidence>
<dbReference type="GO" id="GO:0015288">
    <property type="term" value="F:porin activity"/>
    <property type="evidence" value="ECO:0007669"/>
    <property type="project" value="UniProtKB-KW"/>
</dbReference>
<dbReference type="OrthoDB" id="8982743at2"/>
<feature type="domain" description="Porin" evidence="12">
    <location>
        <begin position="8"/>
        <end position="329"/>
    </location>
</feature>
<keyword evidence="8" id="KW-0626">Porin</keyword>
<dbReference type="InterPro" id="IPR033900">
    <property type="entry name" value="Gram_neg_porin_domain"/>
</dbReference>
<evidence type="ECO:0000259" key="12">
    <source>
        <dbReference type="Pfam" id="PF13609"/>
    </source>
</evidence>
<dbReference type="AlphaFoldDB" id="A0A071MQ93"/>
<evidence type="ECO:0000256" key="10">
    <source>
        <dbReference type="ARBA" id="ARBA00023237"/>
    </source>
</evidence>
<feature type="chain" id="PRO_5001680300" evidence="11">
    <location>
        <begin position="20"/>
        <end position="362"/>
    </location>
</feature>
<dbReference type="CDD" id="cd00342">
    <property type="entry name" value="gram_neg_porins"/>
    <property type="match status" value="1"/>
</dbReference>
<keyword evidence="4" id="KW-1134">Transmembrane beta strand</keyword>
<evidence type="ECO:0000313" key="13">
    <source>
        <dbReference type="EMBL" id="KEA58671.1"/>
    </source>
</evidence>
<evidence type="ECO:0000256" key="9">
    <source>
        <dbReference type="ARBA" id="ARBA00023136"/>
    </source>
</evidence>
<dbReference type="GO" id="GO:0009279">
    <property type="term" value="C:cell outer membrane"/>
    <property type="evidence" value="ECO:0007669"/>
    <property type="project" value="UniProtKB-SubCell"/>
</dbReference>
<dbReference type="InterPro" id="IPR023614">
    <property type="entry name" value="Porin_dom_sf"/>
</dbReference>
<protein>
    <submittedName>
        <fullName evidence="13">Porin</fullName>
    </submittedName>
</protein>
<dbReference type="Gene3D" id="2.40.160.10">
    <property type="entry name" value="Porin"/>
    <property type="match status" value="1"/>
</dbReference>
<keyword evidence="3" id="KW-0813">Transport</keyword>
<keyword evidence="9" id="KW-0472">Membrane</keyword>
<gene>
    <name evidence="13" type="ORF">DT99_16105</name>
</gene>
<comment type="caution">
    <text evidence="13">The sequence shown here is derived from an EMBL/GenBank/DDBJ whole genome shotgun (WGS) entry which is preliminary data.</text>
</comment>
<evidence type="ECO:0000256" key="3">
    <source>
        <dbReference type="ARBA" id="ARBA00022448"/>
    </source>
</evidence>
<evidence type="ECO:0000256" key="11">
    <source>
        <dbReference type="SAM" id="SignalP"/>
    </source>
</evidence>
<dbReference type="GO" id="GO:0006811">
    <property type="term" value="P:monoatomic ion transport"/>
    <property type="evidence" value="ECO:0007669"/>
    <property type="project" value="UniProtKB-KW"/>
</dbReference>
<comment type="subcellular location">
    <subcellularLocation>
        <location evidence="1">Cell outer membrane</location>
        <topology evidence="1">Multi-pass membrane protein</topology>
    </subcellularLocation>
</comment>
<dbReference type="EMBL" id="JJOA01000013">
    <property type="protein sequence ID" value="KEA58671.1"/>
    <property type="molecule type" value="Genomic_DNA"/>
</dbReference>
<evidence type="ECO:0000256" key="7">
    <source>
        <dbReference type="ARBA" id="ARBA00023065"/>
    </source>
</evidence>
<accession>A0A071MQ93</accession>
<dbReference type="SUPFAM" id="SSF56935">
    <property type="entry name" value="Porins"/>
    <property type="match status" value="1"/>
</dbReference>
<evidence type="ECO:0000256" key="6">
    <source>
        <dbReference type="ARBA" id="ARBA00022729"/>
    </source>
</evidence>
<dbReference type="InterPro" id="IPR050298">
    <property type="entry name" value="Gram-neg_bact_OMP"/>
</dbReference>
<evidence type="ECO:0000256" key="4">
    <source>
        <dbReference type="ARBA" id="ARBA00022452"/>
    </source>
</evidence>
<evidence type="ECO:0000256" key="1">
    <source>
        <dbReference type="ARBA" id="ARBA00004571"/>
    </source>
</evidence>
<keyword evidence="10" id="KW-0998">Cell outer membrane</keyword>
<name>A0A071MQ93_9BURK</name>
<proteinExistence type="predicted"/>
<keyword evidence="7" id="KW-0406">Ion transport</keyword>
<dbReference type="GO" id="GO:0046930">
    <property type="term" value="C:pore complex"/>
    <property type="evidence" value="ECO:0007669"/>
    <property type="project" value="UniProtKB-KW"/>
</dbReference>
<evidence type="ECO:0000256" key="2">
    <source>
        <dbReference type="ARBA" id="ARBA00011233"/>
    </source>
</evidence>
<feature type="signal peptide" evidence="11">
    <location>
        <begin position="1"/>
        <end position="19"/>
    </location>
</feature>
<dbReference type="PANTHER" id="PTHR34501">
    <property type="entry name" value="PROTEIN YDDL-RELATED"/>
    <property type="match status" value="1"/>
</dbReference>
<reference evidence="13" key="1">
    <citation type="submission" date="2014-04" db="EMBL/GenBank/DDBJ databases">
        <title>In planta biocontrol of soil-borne Fusarium wilt of banana through a plant endophytic bacterium, Burkholderia cenocepacia 869T2.</title>
        <authorList>
            <person name="Ho Y.-N."/>
            <person name="Chiang H.-M."/>
            <person name="Chao C.-P."/>
            <person name="Su C.-C."/>
            <person name="Hsu H.-F."/>
            <person name="Guo C.-T."/>
            <person name="Hsieh J.-L."/>
            <person name="Huang C.-C."/>
        </authorList>
    </citation>
    <scope>NUCLEOTIDE SEQUENCE [LARGE SCALE GENOMIC DNA]</scope>
    <source>
        <strain evidence="13">869T2</strain>
    </source>
</reference>
<keyword evidence="6 11" id="KW-0732">Signal</keyword>
<keyword evidence="5" id="KW-0812">Transmembrane</keyword>
<comment type="subunit">
    <text evidence="2">Homotrimer.</text>
</comment>
<evidence type="ECO:0000256" key="8">
    <source>
        <dbReference type="ARBA" id="ARBA00023114"/>
    </source>
</evidence>
<dbReference type="Pfam" id="PF13609">
    <property type="entry name" value="Porin_4"/>
    <property type="match status" value="1"/>
</dbReference>
<organism evidence="13">
    <name type="scientific">Burkholderia cenocepacia</name>
    <dbReference type="NCBI Taxonomy" id="95486"/>
    <lineage>
        <taxon>Bacteria</taxon>
        <taxon>Pseudomonadati</taxon>
        <taxon>Pseudomonadota</taxon>
        <taxon>Betaproteobacteria</taxon>
        <taxon>Burkholderiales</taxon>
        <taxon>Burkholderiaceae</taxon>
        <taxon>Burkholderia</taxon>
        <taxon>Burkholderia cepacia complex</taxon>
    </lineage>
</organism>
<sequence length="362" mass="38008">MKLRFGVFAVLAVAQGAWAQSSVTMFGLIDAGISYVSNEGGGKNVKFDDCIYAPNLFGLRGTEDLGGGYRAVFALVNQFSMANGSIVGTGIFGRNAYVGLDSDRFGSITLGNQYDFMVDALFNKGNAIGRDISGLYGFRNGPFQRLALPGNPTGAFDWDRTAGSKPIANSVKYTSPTVSGFSGGVMYAFGGVAGSIGADNAVSAGVNYEIGAFGVGAAYTNEKYGPAPGVPSTSVRNWGVGMHYDFGVVKATALVTTVRNAFNDAGVWMAEAGGLWRIRPDVVLGAKYMYMKGNEAVNDNHAHQVSVALQYLLSKRTMVYVSADYQRANSGANAQVNGVLDPNGASSSASQTVARLGLHTVF</sequence>
<dbReference type="PANTHER" id="PTHR34501:SF9">
    <property type="entry name" value="MAJOR OUTER MEMBRANE PROTEIN P.IA"/>
    <property type="match status" value="1"/>
</dbReference>